<evidence type="ECO:0000313" key="8">
    <source>
        <dbReference type="Proteomes" id="UP000327118"/>
    </source>
</evidence>
<dbReference type="EMBL" id="ML739108">
    <property type="protein sequence ID" value="KAE8353103.1"/>
    <property type="molecule type" value="Genomic_DNA"/>
</dbReference>
<feature type="transmembrane region" description="Helical" evidence="6">
    <location>
        <begin position="493"/>
        <end position="511"/>
    </location>
</feature>
<evidence type="ECO:0000313" key="7">
    <source>
        <dbReference type="EMBL" id="KAE8353103.1"/>
    </source>
</evidence>
<feature type="transmembrane region" description="Helical" evidence="6">
    <location>
        <begin position="198"/>
        <end position="215"/>
    </location>
</feature>
<dbReference type="Proteomes" id="UP000327118">
    <property type="component" value="Unassembled WGS sequence"/>
</dbReference>
<dbReference type="GO" id="GO:0016020">
    <property type="term" value="C:membrane"/>
    <property type="evidence" value="ECO:0007669"/>
    <property type="project" value="UniProtKB-SubCell"/>
</dbReference>
<evidence type="ECO:0000256" key="2">
    <source>
        <dbReference type="ARBA" id="ARBA00005982"/>
    </source>
</evidence>
<evidence type="ECO:0000256" key="5">
    <source>
        <dbReference type="ARBA" id="ARBA00023136"/>
    </source>
</evidence>
<dbReference type="InterPro" id="IPR000109">
    <property type="entry name" value="POT_fam"/>
</dbReference>
<dbReference type="AlphaFoldDB" id="A0A5N6Z7E8"/>
<feature type="transmembrane region" description="Helical" evidence="6">
    <location>
        <begin position="374"/>
        <end position="395"/>
    </location>
</feature>
<accession>A0A5N6Z7E8</accession>
<feature type="transmembrane region" description="Helical" evidence="6">
    <location>
        <begin position="429"/>
        <end position="449"/>
    </location>
</feature>
<proteinExistence type="inferred from homology"/>
<dbReference type="OrthoDB" id="8904098at2759"/>
<dbReference type="Pfam" id="PF00854">
    <property type="entry name" value="PTR2"/>
    <property type="match status" value="1"/>
</dbReference>
<dbReference type="PANTHER" id="PTHR11654">
    <property type="entry name" value="OLIGOPEPTIDE TRANSPORTER-RELATED"/>
    <property type="match status" value="1"/>
</dbReference>
<name>A0A5N6Z7E8_9EURO</name>
<feature type="transmembrane region" description="Helical" evidence="6">
    <location>
        <begin position="341"/>
        <end position="362"/>
    </location>
</feature>
<feature type="transmembrane region" description="Helical" evidence="6">
    <location>
        <begin position="136"/>
        <end position="155"/>
    </location>
</feature>
<keyword evidence="5 6" id="KW-0472">Membrane</keyword>
<keyword evidence="8" id="KW-1185">Reference proteome</keyword>
<feature type="transmembrane region" description="Helical" evidence="6">
    <location>
        <begin position="461"/>
        <end position="481"/>
    </location>
</feature>
<dbReference type="Gene3D" id="1.20.1250.20">
    <property type="entry name" value="MFS general substrate transporter like domains"/>
    <property type="match status" value="1"/>
</dbReference>
<dbReference type="SUPFAM" id="SSF103473">
    <property type="entry name" value="MFS general substrate transporter"/>
    <property type="match status" value="1"/>
</dbReference>
<feature type="transmembrane region" description="Helical" evidence="6">
    <location>
        <begin position="80"/>
        <end position="99"/>
    </location>
</feature>
<feature type="transmembrane region" description="Helical" evidence="6">
    <location>
        <begin position="301"/>
        <end position="321"/>
    </location>
</feature>
<evidence type="ECO:0000256" key="6">
    <source>
        <dbReference type="SAM" id="Phobius"/>
    </source>
</evidence>
<comment type="subcellular location">
    <subcellularLocation>
        <location evidence="1">Membrane</location>
        <topology evidence="1">Multi-pass membrane protein</topology>
    </subcellularLocation>
</comment>
<reference evidence="8" key="1">
    <citation type="submission" date="2019-04" db="EMBL/GenBank/DDBJ databases">
        <title>Friends and foes A comparative genomics studyof 23 Aspergillus species from section Flavi.</title>
        <authorList>
            <consortium name="DOE Joint Genome Institute"/>
            <person name="Kjaerbolling I."/>
            <person name="Vesth T."/>
            <person name="Frisvad J.C."/>
            <person name="Nybo J.L."/>
            <person name="Theobald S."/>
            <person name="Kildgaard S."/>
            <person name="Isbrandt T."/>
            <person name="Kuo A."/>
            <person name="Sato A."/>
            <person name="Lyhne E.K."/>
            <person name="Kogle M.E."/>
            <person name="Wiebenga A."/>
            <person name="Kun R.S."/>
            <person name="Lubbers R.J."/>
            <person name="Makela M.R."/>
            <person name="Barry K."/>
            <person name="Chovatia M."/>
            <person name="Clum A."/>
            <person name="Daum C."/>
            <person name="Haridas S."/>
            <person name="He G."/>
            <person name="LaButti K."/>
            <person name="Lipzen A."/>
            <person name="Mondo S."/>
            <person name="Riley R."/>
            <person name="Salamov A."/>
            <person name="Simmons B.A."/>
            <person name="Magnuson J.K."/>
            <person name="Henrissat B."/>
            <person name="Mortensen U.H."/>
            <person name="Larsen T.O."/>
            <person name="Devries R.P."/>
            <person name="Grigoriev I.V."/>
            <person name="Machida M."/>
            <person name="Baker S.E."/>
            <person name="Andersen M.R."/>
        </authorList>
    </citation>
    <scope>NUCLEOTIDE SEQUENCE [LARGE SCALE GENOMIC DNA]</scope>
    <source>
        <strain evidence="8">CBS 553.77</strain>
    </source>
</reference>
<organism evidence="7 8">
    <name type="scientific">Aspergillus coremiiformis</name>
    <dbReference type="NCBI Taxonomy" id="138285"/>
    <lineage>
        <taxon>Eukaryota</taxon>
        <taxon>Fungi</taxon>
        <taxon>Dikarya</taxon>
        <taxon>Ascomycota</taxon>
        <taxon>Pezizomycotina</taxon>
        <taxon>Eurotiomycetes</taxon>
        <taxon>Eurotiomycetidae</taxon>
        <taxon>Eurotiales</taxon>
        <taxon>Aspergillaceae</taxon>
        <taxon>Aspergillus</taxon>
        <taxon>Aspergillus subgen. Circumdati</taxon>
    </lineage>
</organism>
<feature type="transmembrane region" description="Helical" evidence="6">
    <location>
        <begin position="111"/>
        <end position="130"/>
    </location>
</feature>
<keyword evidence="3 6" id="KW-0812">Transmembrane</keyword>
<feature type="transmembrane region" description="Helical" evidence="6">
    <location>
        <begin position="221"/>
        <end position="241"/>
    </location>
</feature>
<gene>
    <name evidence="7" type="ORF">BDV28DRAFT_148413</name>
</gene>
<comment type="similarity">
    <text evidence="2">Belongs to the major facilitator superfamily. Proton-dependent oligopeptide transporter (POT/PTR) (TC 2.A.17) family.</text>
</comment>
<dbReference type="GO" id="GO:0022857">
    <property type="term" value="F:transmembrane transporter activity"/>
    <property type="evidence" value="ECO:0007669"/>
    <property type="project" value="InterPro"/>
</dbReference>
<evidence type="ECO:0000256" key="4">
    <source>
        <dbReference type="ARBA" id="ARBA00022989"/>
    </source>
</evidence>
<evidence type="ECO:0000256" key="1">
    <source>
        <dbReference type="ARBA" id="ARBA00004141"/>
    </source>
</evidence>
<sequence>MSEKIVECESLELAETEHAGLRHVCDDISLDIFLVAIAELSERFTYRALTAPMQNYIQNARDDQLHPGALGMGQEVATGINYFFVGWCYLSPIFMAIVADSFLGRFNTIMLGTGLSACGVLILFVTSLPASLEHGAGLPGLMASLVLVGLGTGAIKSNVAPLIAEQYNSLETRVKTLANGEKVLVDPNITIQTIYARYYWVINLGALSVIPVSEIELKVDFWAAFLLPLCFWAFAIVALLAGRTCYAVQPPHGSDIAKAMHILWIGIKNGGNLEAARPSALEKTGVLVTWDEIFVDELKRALVACRVFLMFPIYWICNGQSSNNLVSQASSMNTHGIPNDMMGFCNPAIILIAIPLFEYTLYPALRRFDIEFKPITRITTGFIVAASSMALAAGLQELIYETSPCQRNPTADGCHGATPTRKISMLWQIPVYSLMGVSEIFAMLSGMEYAYTKAPQSMRSIIMSFFLLTGAVGSSLGISLSPVSVDPKILVEYVLLSATMLATALVFFLCFRKYNRMEETMNMLAKEDGLRVSWDTDDVTNRVKEQ</sequence>
<evidence type="ECO:0000256" key="3">
    <source>
        <dbReference type="ARBA" id="ARBA00022692"/>
    </source>
</evidence>
<dbReference type="InterPro" id="IPR036259">
    <property type="entry name" value="MFS_trans_sf"/>
</dbReference>
<keyword evidence="4 6" id="KW-1133">Transmembrane helix</keyword>
<protein>
    <submittedName>
        <fullName evidence="7">POT family-domain-containing protein</fullName>
    </submittedName>
</protein>